<proteinExistence type="inferred from homology"/>
<dbReference type="Pfam" id="PF02325">
    <property type="entry name" value="CCB3_YggT"/>
    <property type="match status" value="1"/>
</dbReference>
<keyword evidence="2" id="KW-0812">Transmembrane</keyword>
<comment type="caution">
    <text evidence="3">The sequence shown here is derived from an EMBL/GenBank/DDBJ whole genome shotgun (WGS) entry which is preliminary data.</text>
</comment>
<dbReference type="EMBL" id="JBHRUJ010000016">
    <property type="protein sequence ID" value="MFC3211218.1"/>
    <property type="molecule type" value="Genomic_DNA"/>
</dbReference>
<name>A0ABV7KNW2_PLAOK</name>
<dbReference type="InterPro" id="IPR003425">
    <property type="entry name" value="CCB3/YggT"/>
</dbReference>
<dbReference type="RefSeq" id="WP_084245008.1">
    <property type="nucleotide sequence ID" value="NZ_CANMQG010000001.1"/>
</dbReference>
<keyword evidence="2" id="KW-0472">Membrane</keyword>
<dbReference type="PANTHER" id="PTHR33219:SF14">
    <property type="entry name" value="PROTEIN COFACTOR ASSEMBLY OF COMPLEX C SUBUNIT B CCB3, CHLOROPLASTIC-RELATED"/>
    <property type="match status" value="1"/>
</dbReference>
<protein>
    <submittedName>
        <fullName evidence="3">YggT family protein</fullName>
    </submittedName>
</protein>
<keyword evidence="2" id="KW-1133">Transmembrane helix</keyword>
<gene>
    <name evidence="3" type="ORF">ACFOEJ_09060</name>
</gene>
<dbReference type="PANTHER" id="PTHR33219">
    <property type="entry name" value="YLMG HOMOLOG PROTEIN 2, CHLOROPLASTIC"/>
    <property type="match status" value="1"/>
</dbReference>
<organism evidence="3 4">
    <name type="scientific">Planomicrobium okeanokoites</name>
    <name type="common">Planococcus okeanokoites</name>
    <name type="synonym">Flavobacterium okeanokoites</name>
    <dbReference type="NCBI Taxonomy" id="244"/>
    <lineage>
        <taxon>Bacteria</taxon>
        <taxon>Bacillati</taxon>
        <taxon>Bacillota</taxon>
        <taxon>Bacilli</taxon>
        <taxon>Bacillales</taxon>
        <taxon>Caryophanaceae</taxon>
        <taxon>Planomicrobium</taxon>
    </lineage>
</organism>
<reference evidence="4" key="1">
    <citation type="journal article" date="2019" name="Int. J. Syst. Evol. Microbiol.">
        <title>The Global Catalogue of Microorganisms (GCM) 10K type strain sequencing project: providing services to taxonomists for standard genome sequencing and annotation.</title>
        <authorList>
            <consortium name="The Broad Institute Genomics Platform"/>
            <consortium name="The Broad Institute Genome Sequencing Center for Infectious Disease"/>
            <person name="Wu L."/>
            <person name="Ma J."/>
        </authorList>
    </citation>
    <scope>NUCLEOTIDE SEQUENCE [LARGE SCALE GENOMIC DNA]</scope>
    <source>
        <strain evidence="4">CCM 320</strain>
    </source>
</reference>
<evidence type="ECO:0000256" key="2">
    <source>
        <dbReference type="SAM" id="Phobius"/>
    </source>
</evidence>
<evidence type="ECO:0000313" key="4">
    <source>
        <dbReference type="Proteomes" id="UP001595625"/>
    </source>
</evidence>
<accession>A0ABV7KNW2</accession>
<feature type="transmembrane region" description="Helical" evidence="2">
    <location>
        <begin position="63"/>
        <end position="85"/>
    </location>
</feature>
<dbReference type="Proteomes" id="UP001595625">
    <property type="component" value="Unassembled WGS sequence"/>
</dbReference>
<keyword evidence="4" id="KW-1185">Reference proteome</keyword>
<evidence type="ECO:0000256" key="1">
    <source>
        <dbReference type="ARBA" id="ARBA00010894"/>
    </source>
</evidence>
<sequence length="86" mass="9810">MAYIELFILTAVNIYFYLIIASVLMSWIPSIKESRFGQFITSLTDPYLDIFRRFIPPLGMIDISPIIAIYTLLLASRGISVLFGML</sequence>
<feature type="transmembrane region" description="Helical" evidence="2">
    <location>
        <begin position="6"/>
        <end position="28"/>
    </location>
</feature>
<comment type="similarity">
    <text evidence="1">Belongs to the YggT family.</text>
</comment>
<evidence type="ECO:0000313" key="3">
    <source>
        <dbReference type="EMBL" id="MFC3211218.1"/>
    </source>
</evidence>